<dbReference type="GO" id="GO:0004674">
    <property type="term" value="F:protein serine/threonine kinase activity"/>
    <property type="evidence" value="ECO:0007669"/>
    <property type="project" value="UniProtKB-KW"/>
</dbReference>
<feature type="compositionally biased region" description="Low complexity" evidence="21">
    <location>
        <begin position="419"/>
        <end position="429"/>
    </location>
</feature>
<dbReference type="FunFam" id="3.10.20.90:FF:000058">
    <property type="entry name" value="Octicosapeptide/phox/Bem1p domain kinase superfamily protein"/>
    <property type="match status" value="1"/>
</dbReference>
<dbReference type="InterPro" id="IPR020617">
    <property type="entry name" value="Thiolase_C"/>
</dbReference>
<evidence type="ECO:0000256" key="10">
    <source>
        <dbReference type="ARBA" id="ARBA00022767"/>
    </source>
</evidence>
<evidence type="ECO:0000256" key="8">
    <source>
        <dbReference type="ARBA" id="ARBA00022679"/>
    </source>
</evidence>
<keyword evidence="12" id="KW-0276">Fatty acid metabolism</keyword>
<comment type="subcellular location">
    <subcellularLocation>
        <location evidence="2">Cytoplasm</location>
    </subcellularLocation>
    <subcellularLocation>
        <location evidence="1">Peroxisome</location>
    </subcellularLocation>
</comment>
<dbReference type="InterPro" id="IPR000719">
    <property type="entry name" value="Prot_kinase_dom"/>
</dbReference>
<feature type="region of interest" description="Disordered" evidence="21">
    <location>
        <begin position="402"/>
        <end position="446"/>
    </location>
</feature>
<dbReference type="GO" id="GO:0010928">
    <property type="term" value="P:regulation of auxin mediated signaling pathway"/>
    <property type="evidence" value="ECO:0007669"/>
    <property type="project" value="UniProtKB-ARBA"/>
</dbReference>
<evidence type="ECO:0000256" key="19">
    <source>
        <dbReference type="ARBA" id="ARBA00024073"/>
    </source>
</evidence>
<evidence type="ECO:0000256" key="7">
    <source>
        <dbReference type="ARBA" id="ARBA00022553"/>
    </source>
</evidence>
<evidence type="ECO:0000256" key="14">
    <source>
        <dbReference type="ARBA" id="ARBA00022946"/>
    </source>
</evidence>
<dbReference type="InterPro" id="IPR020615">
    <property type="entry name" value="Thiolase_acyl_enz_int_AS"/>
</dbReference>
<dbReference type="PROSITE" id="PS00108">
    <property type="entry name" value="PROTEIN_KINASE_ST"/>
    <property type="match status" value="1"/>
</dbReference>
<keyword evidence="5" id="KW-0963">Cytoplasm</keyword>
<dbReference type="EMBL" id="RDQH01000331">
    <property type="protein sequence ID" value="RXH98109.1"/>
    <property type="molecule type" value="Genomic_DNA"/>
</dbReference>
<feature type="region of interest" description="Disordered" evidence="21">
    <location>
        <begin position="950"/>
        <end position="976"/>
    </location>
</feature>
<dbReference type="Proteomes" id="UP000290289">
    <property type="component" value="Chromosome 5"/>
</dbReference>
<dbReference type="SUPFAM" id="SSF54277">
    <property type="entry name" value="CAD &amp; PB1 domains"/>
    <property type="match status" value="1"/>
</dbReference>
<dbReference type="SUPFAM" id="SSF53901">
    <property type="entry name" value="Thiolase-like"/>
    <property type="match status" value="2"/>
</dbReference>
<dbReference type="EC" id="2.3.1.16" evidence="19"/>
<dbReference type="GO" id="GO:0006633">
    <property type="term" value="P:fatty acid biosynthetic process"/>
    <property type="evidence" value="ECO:0007669"/>
    <property type="project" value="UniProtKB-KW"/>
</dbReference>
<dbReference type="FunFam" id="3.30.200.20:FF:000081">
    <property type="entry name" value="Octicosapeptide/phox/Bem1p domain kinase superfamily protein"/>
    <property type="match status" value="1"/>
</dbReference>
<dbReference type="GO" id="GO:0006635">
    <property type="term" value="P:fatty acid beta-oxidation"/>
    <property type="evidence" value="ECO:0007669"/>
    <property type="project" value="TreeGrafter"/>
</dbReference>
<dbReference type="SMART" id="SM00666">
    <property type="entry name" value="PB1"/>
    <property type="match status" value="1"/>
</dbReference>
<dbReference type="Gene3D" id="1.10.510.10">
    <property type="entry name" value="Transferase(Phosphotransferase) domain 1"/>
    <property type="match status" value="1"/>
</dbReference>
<comment type="pathway">
    <text evidence="3">Lipid metabolism; fatty acid metabolism.</text>
</comment>
<evidence type="ECO:0000256" key="21">
    <source>
        <dbReference type="SAM" id="MobiDB-lite"/>
    </source>
</evidence>
<dbReference type="PROSITE" id="PS00737">
    <property type="entry name" value="THIOLASE_2"/>
    <property type="match status" value="1"/>
</dbReference>
<dbReference type="SMART" id="SM00220">
    <property type="entry name" value="S_TKc"/>
    <property type="match status" value="1"/>
</dbReference>
<protein>
    <recommendedName>
        <fullName evidence="19">acetyl-CoA C-acyltransferase</fullName>
        <ecNumber evidence="19">2.3.1.16</ecNumber>
    </recommendedName>
</protein>
<dbReference type="NCBIfam" id="TIGR01930">
    <property type="entry name" value="AcCoA-C-Actrans"/>
    <property type="match status" value="1"/>
</dbReference>
<dbReference type="STRING" id="3750.A0A498JQ89"/>
<evidence type="ECO:0000256" key="20">
    <source>
        <dbReference type="PROSITE-ProRule" id="PRU10141"/>
    </source>
</evidence>
<dbReference type="GO" id="GO:0005777">
    <property type="term" value="C:peroxisome"/>
    <property type="evidence" value="ECO:0007669"/>
    <property type="project" value="UniProtKB-SubCell"/>
</dbReference>
<evidence type="ECO:0000256" key="3">
    <source>
        <dbReference type="ARBA" id="ARBA00004872"/>
    </source>
</evidence>
<dbReference type="PROSITE" id="PS00099">
    <property type="entry name" value="THIOLASE_3"/>
    <property type="match status" value="1"/>
</dbReference>
<keyword evidence="16" id="KW-0443">Lipid metabolism</keyword>
<evidence type="ECO:0000256" key="13">
    <source>
        <dbReference type="ARBA" id="ARBA00022840"/>
    </source>
</evidence>
<dbReference type="CDD" id="cd13999">
    <property type="entry name" value="STKc_MAP3K-like"/>
    <property type="match status" value="1"/>
</dbReference>
<evidence type="ECO:0000256" key="16">
    <source>
        <dbReference type="ARBA" id="ARBA00023160"/>
    </source>
</evidence>
<dbReference type="Pfam" id="PF02803">
    <property type="entry name" value="Thiolase_C"/>
    <property type="match status" value="1"/>
</dbReference>
<keyword evidence="17" id="KW-0927">Auxin signaling pathway</keyword>
<keyword evidence="16" id="KW-0275">Fatty acid biosynthesis</keyword>
<dbReference type="InterPro" id="IPR020613">
    <property type="entry name" value="Thiolase_CS"/>
</dbReference>
<evidence type="ECO:0000256" key="15">
    <source>
        <dbReference type="ARBA" id="ARBA00023140"/>
    </source>
</evidence>
<dbReference type="InterPro" id="IPR011009">
    <property type="entry name" value="Kinase-like_dom_sf"/>
</dbReference>
<dbReference type="Gene3D" id="3.40.47.10">
    <property type="match status" value="1"/>
</dbReference>
<dbReference type="InterPro" id="IPR001245">
    <property type="entry name" value="Ser-Thr/Tyr_kinase_cat_dom"/>
</dbReference>
<dbReference type="GO" id="GO:0010124">
    <property type="term" value="P:phenylacetate catabolic process"/>
    <property type="evidence" value="ECO:0007669"/>
    <property type="project" value="TreeGrafter"/>
</dbReference>
<keyword evidence="16" id="KW-0444">Lipid biosynthesis</keyword>
<keyword evidence="11" id="KW-0418">Kinase</keyword>
<dbReference type="PANTHER" id="PTHR43853">
    <property type="entry name" value="3-KETOACYL-COA THIOLASE, PEROXISOMAL"/>
    <property type="match status" value="1"/>
</dbReference>
<keyword evidence="7" id="KW-0597">Phosphoprotein</keyword>
<dbReference type="FunFam" id="1.10.510.10:FF:000142">
    <property type="entry name" value="Octicosapeptide/phox/Bem1p domain kinase superfamily protein"/>
    <property type="match status" value="1"/>
</dbReference>
<dbReference type="PANTHER" id="PTHR43853:SF15">
    <property type="entry name" value="3-KETOACYL-COA THIOLASE 5, PEROXISOMAL"/>
    <property type="match status" value="1"/>
</dbReference>
<keyword evidence="6" id="KW-0723">Serine/threonine-protein kinase</keyword>
<feature type="compositionally biased region" description="Acidic residues" evidence="21">
    <location>
        <begin position="957"/>
        <end position="974"/>
    </location>
</feature>
<reference evidence="23 24" key="1">
    <citation type="submission" date="2018-10" db="EMBL/GenBank/DDBJ databases">
        <title>A high-quality apple genome assembly.</title>
        <authorList>
            <person name="Hu J."/>
        </authorList>
    </citation>
    <scope>NUCLEOTIDE SEQUENCE [LARGE SCALE GENOMIC DNA]</scope>
    <source>
        <strain evidence="24">cv. HFTH1</strain>
        <tissue evidence="23">Young leaf</tissue>
    </source>
</reference>
<dbReference type="Pfam" id="PF07714">
    <property type="entry name" value="PK_Tyr_Ser-Thr"/>
    <property type="match status" value="1"/>
</dbReference>
<dbReference type="InterPro" id="IPR017441">
    <property type="entry name" value="Protein_kinase_ATP_BS"/>
</dbReference>
<dbReference type="FunFam" id="3.40.47.10:FF:000032">
    <property type="entry name" value="Peroxisomal 3-ketoacyl-CoA thiolase"/>
    <property type="match status" value="1"/>
</dbReference>
<accession>A0A498JQ89</accession>
<comment type="caution">
    <text evidence="23">The sequence shown here is derived from an EMBL/GenBank/DDBJ whole genome shotgun (WGS) entry which is preliminary data.</text>
</comment>
<evidence type="ECO:0000256" key="9">
    <source>
        <dbReference type="ARBA" id="ARBA00022741"/>
    </source>
</evidence>
<dbReference type="Gene3D" id="3.30.200.20">
    <property type="entry name" value="Phosphorylase Kinase, domain 1"/>
    <property type="match status" value="1"/>
</dbReference>
<evidence type="ECO:0000313" key="23">
    <source>
        <dbReference type="EMBL" id="RXH98109.1"/>
    </source>
</evidence>
<feature type="compositionally biased region" description="Basic and acidic residues" evidence="21">
    <location>
        <begin position="1285"/>
        <end position="1295"/>
    </location>
</feature>
<keyword evidence="15" id="KW-0576">Peroxisome</keyword>
<dbReference type="SUPFAM" id="SSF56112">
    <property type="entry name" value="Protein kinase-like (PK-like)"/>
    <property type="match status" value="1"/>
</dbReference>
<gene>
    <name evidence="23" type="ORF">DVH24_010434</name>
</gene>
<keyword evidence="14" id="KW-0809">Transit peptide</keyword>
<dbReference type="Pfam" id="PF00564">
    <property type="entry name" value="PB1"/>
    <property type="match status" value="1"/>
</dbReference>
<feature type="region of interest" description="Disordered" evidence="21">
    <location>
        <begin position="1275"/>
        <end position="1295"/>
    </location>
</feature>
<comment type="similarity">
    <text evidence="4">Belongs to the thiolase-like superfamily. Thiolase family.</text>
</comment>
<sequence>MTASQLPKPSCNTQLSRSEHLFDTMTNEVPGTSGQWIQKEATFVVPNTVKNVHKNVSVQTGEEFSMEFLQDRSAVRRVPVVTDMVENRENGVGLNHNQNNRLGYQDLTDLLGLRRMDSECASDMSDFISAKGSCKDIESEACLDKLGRCNREEVDSGQGSRKAFGELNVDRAGFGPTALPIYMSESHHSNTVNGSGALDGSQSGKMKFLCSFGGKILPRPSDGKLRYVGGETRIISFRKSISWEELVKKTSSFCNQPHTIKYQLPSEDLDALISVSSDEDLQNMIEEYHGLERHEGSQRPRIFLIPLGESENTSSFEADSIQQSNPDYQYVAAVNGMIDPSPRKNIGGKNSTTEASQQGTNTVLFPMEIMSDFKALHPNQILSEPQDMTRSAIQSSFSPILHQRGDSKGVHLQSHGLNSCQGSNESSSSFMSAQPPQDNSSNSTEGYKIHPQGAVTLMDYHHPCKQADDGQLGLYHGGHSLNHNPSKDPMSTLVVGQNVGDFDGFSHEMPVQKERIFPPEPVSHQEDSKNMLSGSNDYVDCHPGMHHAYSDSKLQENGGRSVYCSQEGMSPPSPLIFAKAQSSLLLNSVISQEKPTLLRDNIESLNPRLHNQLHGTESIGLHSRLDFPNSSPCLESLGRNEDSPKCNDFHEKCRTAKQKDSLTLEQTKKVNQKDPFLHQDETLYGTRSPPTEVDYQNGFPNIIPDPSSTFTSGVVVPATINLKPLVNKKVEDSQRFQGDKTPANLLVTSQRTANDQDCALAGMPSGEKGHDVSGARNSEVAGIFPGTEQHSRDENSLADLISGLSNGQVSHEPARPELVASQKDMRFQEPFRMNSAHVHPVTVLHDPVLEKSDHMVLHKPVQDVAFKRQVSLLDDDFVNYPDKNAEKLSSNVEDVSLAPKKPPTMRNDKKQLESVKIVEDITNGITSGVQSSSLVPPYAADEPVGDLISPTATEVESVNEESEYEDDKADEEDKTESFSDAMIAEMEASIYGLQIIKNADLEELRELGSGTYGTVYHGKWRGTDVAIKRIKKSCFAGRSSEQERLTKDFWREAQILSALHHPNVVAFYGVVPDGAGGTLATVTEYMVNGSLRHALLKKDRSLDRRRKLIIAMDAAFGMEYLHSKNIVHFDLKCDNLLVNLRDPQRPICKVGDFGLSRIKRNTLVSGGVRGTLPWMAPELLNGSSIRVSEKVDVFSFGISMWEILTGEEPYANMHCGAIIGGIVKNTLRPPIPERCDSEWKNLMEQCWAPDPDIRPSFTEITNRLRAMSNALQAKVPSNQTRQMKPNRERKEGEREMDKALNRQKVLLQHLRPSSSVSSPDYESAALSASTCAAGDSAAYHRTSAFGDDIVIVAAYRTAICKAKRGGFKDTLPDDLLAPVLKAVIERTNLNPGEVGDIVVGTVLAPGSLRAMECRMAAFYAGFPDTVPIRTVNRQCSSGLQAVADVAAAIKAGYYDIGIAAGLESMTVDNIGGLSKVNPKVDIFAQARDCLLPMGVTSENVAQRYGVTRQEQDRAAVESHRRAAAATASGKFKDEIVPVSTKIVDPKTGEERPVTISVDDGFRPNANMNDLAKLKPAFKRDGSTTAGNASQVSDGAGAVLLMKRSLAMQKGLPIFGVFRSFAAVGVDPAVMGVGPAAAIPVAVKSAGLELDDIDLFEINEAFASQYVYCVKKLELDPEKVNVNGGAIALGHPLGATGARCVATLLNEMKRRGKDNRFGVISMCIGSGMGAAAVFERGDSVDELSNARAV</sequence>
<evidence type="ECO:0000256" key="2">
    <source>
        <dbReference type="ARBA" id="ARBA00004496"/>
    </source>
</evidence>
<feature type="compositionally biased region" description="Polar residues" evidence="21">
    <location>
        <begin position="430"/>
        <end position="445"/>
    </location>
</feature>
<evidence type="ECO:0000256" key="17">
    <source>
        <dbReference type="ARBA" id="ARBA00023294"/>
    </source>
</evidence>
<name>A0A498JQ89_MALDO</name>
<evidence type="ECO:0000256" key="4">
    <source>
        <dbReference type="ARBA" id="ARBA00010982"/>
    </source>
</evidence>
<dbReference type="GO" id="GO:0003988">
    <property type="term" value="F:acetyl-CoA C-acyltransferase activity"/>
    <property type="evidence" value="ECO:0007669"/>
    <property type="project" value="UniProtKB-EC"/>
</dbReference>
<evidence type="ECO:0000259" key="22">
    <source>
        <dbReference type="PROSITE" id="PS50011"/>
    </source>
</evidence>
<evidence type="ECO:0000256" key="11">
    <source>
        <dbReference type="ARBA" id="ARBA00022777"/>
    </source>
</evidence>
<keyword evidence="18" id="KW-0012">Acyltransferase</keyword>
<dbReference type="CDD" id="cd00751">
    <property type="entry name" value="thiolase"/>
    <property type="match status" value="1"/>
</dbReference>
<evidence type="ECO:0000256" key="1">
    <source>
        <dbReference type="ARBA" id="ARBA00004275"/>
    </source>
</evidence>
<evidence type="ECO:0000256" key="5">
    <source>
        <dbReference type="ARBA" id="ARBA00022490"/>
    </source>
</evidence>
<evidence type="ECO:0000256" key="12">
    <source>
        <dbReference type="ARBA" id="ARBA00022832"/>
    </source>
</evidence>
<keyword evidence="24" id="KW-1185">Reference proteome</keyword>
<dbReference type="GO" id="GO:0005524">
    <property type="term" value="F:ATP binding"/>
    <property type="evidence" value="ECO:0007669"/>
    <property type="project" value="UniProtKB-UniRule"/>
</dbReference>
<keyword evidence="13 20" id="KW-0067">ATP-binding</keyword>
<dbReference type="InterPro" id="IPR000270">
    <property type="entry name" value="PB1_dom"/>
</dbReference>
<keyword evidence="8" id="KW-0808">Transferase</keyword>
<dbReference type="InterPro" id="IPR020616">
    <property type="entry name" value="Thiolase_N"/>
</dbReference>
<feature type="binding site" evidence="20">
    <location>
        <position position="1032"/>
    </location>
    <ligand>
        <name>ATP</name>
        <dbReference type="ChEBI" id="CHEBI:30616"/>
    </ligand>
</feature>
<dbReference type="PROSITE" id="PS00107">
    <property type="entry name" value="PROTEIN_KINASE_ATP"/>
    <property type="match status" value="1"/>
</dbReference>
<dbReference type="CDD" id="cd06410">
    <property type="entry name" value="PB1_UP2"/>
    <property type="match status" value="1"/>
</dbReference>
<dbReference type="Pfam" id="PF00108">
    <property type="entry name" value="Thiolase_N"/>
    <property type="match status" value="1"/>
</dbReference>
<feature type="domain" description="Protein kinase" evidence="22">
    <location>
        <begin position="1001"/>
        <end position="1271"/>
    </location>
</feature>
<evidence type="ECO:0000313" key="24">
    <source>
        <dbReference type="Proteomes" id="UP000290289"/>
    </source>
</evidence>
<dbReference type="PRINTS" id="PR00109">
    <property type="entry name" value="TYRKINASE"/>
</dbReference>
<dbReference type="PROSITE" id="PS00098">
    <property type="entry name" value="THIOLASE_1"/>
    <property type="match status" value="1"/>
</dbReference>
<dbReference type="InterPro" id="IPR020610">
    <property type="entry name" value="Thiolase_AS"/>
</dbReference>
<dbReference type="InterPro" id="IPR016039">
    <property type="entry name" value="Thiolase-like"/>
</dbReference>
<dbReference type="PROSITE" id="PS50011">
    <property type="entry name" value="PROTEIN_KINASE_DOM"/>
    <property type="match status" value="1"/>
</dbReference>
<keyword evidence="10" id="KW-0925">Oxylipin biosynthesis</keyword>
<proteinExistence type="inferred from homology"/>
<dbReference type="InterPro" id="IPR008271">
    <property type="entry name" value="Ser/Thr_kinase_AS"/>
</dbReference>
<dbReference type="GO" id="GO:0031408">
    <property type="term" value="P:oxylipin biosynthetic process"/>
    <property type="evidence" value="ECO:0007669"/>
    <property type="project" value="UniProtKB-KW"/>
</dbReference>
<keyword evidence="9 20" id="KW-0547">Nucleotide-binding</keyword>
<dbReference type="GO" id="GO:0009734">
    <property type="term" value="P:auxin-activated signaling pathway"/>
    <property type="evidence" value="ECO:0007669"/>
    <property type="project" value="UniProtKB-KW"/>
</dbReference>
<dbReference type="InterPro" id="IPR002155">
    <property type="entry name" value="Thiolase"/>
</dbReference>
<dbReference type="InterPro" id="IPR050215">
    <property type="entry name" value="Thiolase-like_sf_Thiolase"/>
</dbReference>
<dbReference type="Gene3D" id="3.10.20.90">
    <property type="entry name" value="Phosphatidylinositol 3-kinase Catalytic Subunit, Chain A, domain 1"/>
    <property type="match status" value="1"/>
</dbReference>
<organism evidence="23 24">
    <name type="scientific">Malus domestica</name>
    <name type="common">Apple</name>
    <name type="synonym">Pyrus malus</name>
    <dbReference type="NCBI Taxonomy" id="3750"/>
    <lineage>
        <taxon>Eukaryota</taxon>
        <taxon>Viridiplantae</taxon>
        <taxon>Streptophyta</taxon>
        <taxon>Embryophyta</taxon>
        <taxon>Tracheophyta</taxon>
        <taxon>Spermatophyta</taxon>
        <taxon>Magnoliopsida</taxon>
        <taxon>eudicotyledons</taxon>
        <taxon>Gunneridae</taxon>
        <taxon>Pentapetalae</taxon>
        <taxon>rosids</taxon>
        <taxon>fabids</taxon>
        <taxon>Rosales</taxon>
        <taxon>Rosaceae</taxon>
        <taxon>Amygdaloideae</taxon>
        <taxon>Maleae</taxon>
        <taxon>Malus</taxon>
    </lineage>
</organism>
<evidence type="ECO:0000256" key="6">
    <source>
        <dbReference type="ARBA" id="ARBA00022527"/>
    </source>
</evidence>
<evidence type="ECO:0000256" key="18">
    <source>
        <dbReference type="ARBA" id="ARBA00023315"/>
    </source>
</evidence>